<feature type="compositionally biased region" description="Polar residues" evidence="1">
    <location>
        <begin position="475"/>
        <end position="494"/>
    </location>
</feature>
<feature type="compositionally biased region" description="Low complexity" evidence="1">
    <location>
        <begin position="151"/>
        <end position="160"/>
    </location>
</feature>
<gene>
    <name evidence="2" type="ORF">SNAT2548_LOCUS11110</name>
</gene>
<proteinExistence type="predicted"/>
<feature type="region of interest" description="Disordered" evidence="1">
    <location>
        <begin position="277"/>
        <end position="534"/>
    </location>
</feature>
<evidence type="ECO:0000256" key="1">
    <source>
        <dbReference type="SAM" id="MobiDB-lite"/>
    </source>
</evidence>
<feature type="compositionally biased region" description="Basic and acidic residues" evidence="1">
    <location>
        <begin position="510"/>
        <end position="534"/>
    </location>
</feature>
<name>A0A812LEL5_9DINO</name>
<dbReference type="AlphaFoldDB" id="A0A812LEL5"/>
<comment type="caution">
    <text evidence="2">The sequence shown here is derived from an EMBL/GenBank/DDBJ whole genome shotgun (WGS) entry which is preliminary data.</text>
</comment>
<feature type="compositionally biased region" description="Polar residues" evidence="1">
    <location>
        <begin position="384"/>
        <end position="466"/>
    </location>
</feature>
<organism evidence="2 3">
    <name type="scientific">Symbiodinium natans</name>
    <dbReference type="NCBI Taxonomy" id="878477"/>
    <lineage>
        <taxon>Eukaryota</taxon>
        <taxon>Sar</taxon>
        <taxon>Alveolata</taxon>
        <taxon>Dinophyceae</taxon>
        <taxon>Suessiales</taxon>
        <taxon>Symbiodiniaceae</taxon>
        <taxon>Symbiodinium</taxon>
    </lineage>
</organism>
<feature type="region of interest" description="Disordered" evidence="1">
    <location>
        <begin position="149"/>
        <end position="186"/>
    </location>
</feature>
<protein>
    <submittedName>
        <fullName evidence="2">Uncharacterized protein</fullName>
    </submittedName>
</protein>
<evidence type="ECO:0000313" key="2">
    <source>
        <dbReference type="EMBL" id="CAE7242323.1"/>
    </source>
</evidence>
<reference evidence="2" key="1">
    <citation type="submission" date="2021-02" db="EMBL/GenBank/DDBJ databases">
        <authorList>
            <person name="Dougan E. K."/>
            <person name="Rhodes N."/>
            <person name="Thang M."/>
            <person name="Chan C."/>
        </authorList>
    </citation>
    <scope>NUCLEOTIDE SEQUENCE</scope>
</reference>
<dbReference type="OrthoDB" id="10654687at2759"/>
<dbReference type="Proteomes" id="UP000604046">
    <property type="component" value="Unassembled WGS sequence"/>
</dbReference>
<accession>A0A812LEL5</accession>
<sequence length="674" mass="70585">MGQGKRGLHCYSQVVRVGAISFAVVASAADQMNKADAGSASQKDLIQRVRSMVAEGADPESAQQQIVEELVHQSQDEVRRRVVEIFGPMRLEAEGELYNRQLAVAHELEALEAKVIALRGGTYCEEAKMLGFDFGLSAQVRQNLRAMPGVRRTTSGSSGSLPMRFNSSLSQRDSEPGSSDVPRNGSQTLVALSNGTAAVPGGYGGSPRGASKPDLGFVISPRSASPKELMGPGAAQVGDSSPLRRLQAGQRVVLPNGLVAMAMPASGGVTPGVPQVVSPGSVTPGVPPSPSRSQVLGPVDGSPSRPQLRTMNSMPVDGSPSRPQLRPMNSMPLQGELTPSQRLQLAGLQADSSPSRRLQTMNSMTSQPGDMLSSLPLDVESPRRQSMGSTTSQNVESPRRQSMGSTTSQNAESPRRAQLQSMASMTTQNVDSPRRQLQSMGSMTSQGADSPRRQAQSMASMSTQCQAEVPRDDVQQTVSIQTAASAEVTPQPSDRTAESEVPLSLTERLQSLKEKSKADAEAAKSSTEEKPTLARDAARHLVQSQPVLMTTPSTTSIRSVGPVTTPGMPRPVVAQMGSMTLPATVPMPVSGVRCCLEREADGPYPGRPPIRPTDAGARRGVPDVPTAPRAGSSGDAADDAAADDANALVVHQGPSCGAKDPGAAVHCGDILGAH</sequence>
<feature type="compositionally biased region" description="Polar residues" evidence="1">
    <location>
        <begin position="350"/>
        <end position="368"/>
    </location>
</feature>
<feature type="compositionally biased region" description="Polar residues" evidence="1">
    <location>
        <begin position="304"/>
        <end position="313"/>
    </location>
</feature>
<dbReference type="EMBL" id="CAJNDS010000968">
    <property type="protein sequence ID" value="CAE7242323.1"/>
    <property type="molecule type" value="Genomic_DNA"/>
</dbReference>
<feature type="region of interest" description="Disordered" evidence="1">
    <location>
        <begin position="600"/>
        <end position="646"/>
    </location>
</feature>
<evidence type="ECO:0000313" key="3">
    <source>
        <dbReference type="Proteomes" id="UP000604046"/>
    </source>
</evidence>
<keyword evidence="3" id="KW-1185">Reference proteome</keyword>